<dbReference type="Proteomes" id="UP001500051">
    <property type="component" value="Unassembled WGS sequence"/>
</dbReference>
<name>A0ABP7E3P5_9ACTN</name>
<sequence length="203" mass="22348">MDVADIIARYRRGASMLALANQHHTSRHTIRRILNAAGEPTRPTGRPRLDVSSETIAELYEAGTSFQEISTSLGIHPDAARTRYNEIRSQRGLTRRGRWHQVLLDALDQQPTIAVLPAAADHLGRHPTRNEAHAVRRAARDLARAGDATLDHQLLTWQNRRCPYLVLTAVDTPPPSAAIDKSAAACAADPARANSLTPKKRRA</sequence>
<evidence type="ECO:0000313" key="1">
    <source>
        <dbReference type="EMBL" id="GAA3713832.1"/>
    </source>
</evidence>
<accession>A0ABP7E3P5</accession>
<keyword evidence="2" id="KW-1185">Reference proteome</keyword>
<gene>
    <name evidence="1" type="ORF">GCM10022204_36160</name>
</gene>
<dbReference type="EMBL" id="BAAAYX010000017">
    <property type="protein sequence ID" value="GAA3713832.1"/>
    <property type="molecule type" value="Genomic_DNA"/>
</dbReference>
<dbReference type="Gene3D" id="1.10.10.60">
    <property type="entry name" value="Homeodomain-like"/>
    <property type="match status" value="1"/>
</dbReference>
<dbReference type="RefSeq" id="WP_344813857.1">
    <property type="nucleotide sequence ID" value="NZ_BAAAYX010000017.1"/>
</dbReference>
<organism evidence="1 2">
    <name type="scientific">Microlunatus aurantiacus</name>
    <dbReference type="NCBI Taxonomy" id="446786"/>
    <lineage>
        <taxon>Bacteria</taxon>
        <taxon>Bacillati</taxon>
        <taxon>Actinomycetota</taxon>
        <taxon>Actinomycetes</taxon>
        <taxon>Propionibacteriales</taxon>
        <taxon>Propionibacteriaceae</taxon>
        <taxon>Microlunatus</taxon>
    </lineage>
</organism>
<comment type="caution">
    <text evidence="1">The sequence shown here is derived from an EMBL/GenBank/DDBJ whole genome shotgun (WGS) entry which is preliminary data.</text>
</comment>
<protein>
    <recommendedName>
        <fullName evidence="3">Helix-turn-helix domain-containing protein</fullName>
    </recommendedName>
</protein>
<reference evidence="2" key="1">
    <citation type="journal article" date="2019" name="Int. J. Syst. Evol. Microbiol.">
        <title>The Global Catalogue of Microorganisms (GCM) 10K type strain sequencing project: providing services to taxonomists for standard genome sequencing and annotation.</title>
        <authorList>
            <consortium name="The Broad Institute Genomics Platform"/>
            <consortium name="The Broad Institute Genome Sequencing Center for Infectious Disease"/>
            <person name="Wu L."/>
            <person name="Ma J."/>
        </authorList>
    </citation>
    <scope>NUCLEOTIDE SEQUENCE [LARGE SCALE GENOMIC DNA]</scope>
    <source>
        <strain evidence="2">JCM 16548</strain>
    </source>
</reference>
<evidence type="ECO:0008006" key="3">
    <source>
        <dbReference type="Google" id="ProtNLM"/>
    </source>
</evidence>
<proteinExistence type="predicted"/>
<evidence type="ECO:0000313" key="2">
    <source>
        <dbReference type="Proteomes" id="UP001500051"/>
    </source>
</evidence>